<proteinExistence type="inferred from homology"/>
<accession>A0A0M0JN40</accession>
<sequence length="678" mass="72267">MDVRELAGADAHGLLRRKAWEALGVWINSRIARQRGVYVPNLFQIYWKTLATDGNGSRLNRPVFVLSERFCENFGVKPAVAAESGVPAPGTGDEVNFYRLAIQHSEGLSKDQVFTYVRDMLFRLGDAAKQGREVRLDVGAGILVIVGREASFEFSGGLGAGAAADVGDGEHKKVSHLDPMLAGRNATGGESLAMAGHAASGAGSASPTRRSVVLFAEPSRKALSAEEEALFADVDALDPETVLAAAEEAPMRTGDLEAFTRTRLGQVMGVDPKTIADRSIEDVGAELTARAASLEAQLRAQRAEGDKLEARLRAGTPPLPLGARVNKPARMATVDLETPVPVGPDPYKMVGDELDFIKRSIKKLLSSKKGEGAALTSNGVLTMAAREFMDRKGKSFRPMLVLLIGRATNPDFTTGPLHSKLAVISEMIHTASLIHNDVLEEDETDTSQGTLVHQEVALEVGNKVCILAGDFLLAKAAVELSLLECSPVTAIVARGLEAICEGGMQAFRGGDSPEGLTLEDHLEATGASVGELIGNSCQCSAILSGHEPDSTIARACHQYGYNLAMARELMKEADELDGALRKIRRNPEKLRDTLPSYVRVPILKAAETYPEVRQLLAGSTSPKLAAMLERAGAVQMTRELAAEHAQVAADALGVLPNSATRDALIILCHKVITGTPLK</sequence>
<dbReference type="SUPFAM" id="SSF48576">
    <property type="entry name" value="Terpenoid synthases"/>
    <property type="match status" value="1"/>
</dbReference>
<evidence type="ECO:0000256" key="5">
    <source>
        <dbReference type="ARBA" id="ARBA00022842"/>
    </source>
</evidence>
<evidence type="ECO:0000256" key="2">
    <source>
        <dbReference type="ARBA" id="ARBA00006706"/>
    </source>
</evidence>
<protein>
    <submittedName>
        <fullName evidence="9">Geranyl diphosphate synthase</fullName>
    </submittedName>
</protein>
<evidence type="ECO:0000313" key="9">
    <source>
        <dbReference type="EMBL" id="KOO27976.1"/>
    </source>
</evidence>
<dbReference type="InterPro" id="IPR000092">
    <property type="entry name" value="Polyprenyl_synt"/>
</dbReference>
<dbReference type="GO" id="GO:1990234">
    <property type="term" value="C:transferase complex"/>
    <property type="evidence" value="ECO:0007669"/>
    <property type="project" value="TreeGrafter"/>
</dbReference>
<comment type="similarity">
    <text evidence="2">Belongs to the FPP/GGPP synthase family.</text>
</comment>
<keyword evidence="3" id="KW-0808">Transferase</keyword>
<keyword evidence="7" id="KW-0175">Coiled coil</keyword>
<dbReference type="Proteomes" id="UP000037460">
    <property type="component" value="Unassembled WGS sequence"/>
</dbReference>
<evidence type="ECO:0000313" key="10">
    <source>
        <dbReference type="Proteomes" id="UP000037460"/>
    </source>
</evidence>
<dbReference type="GO" id="GO:0046872">
    <property type="term" value="F:metal ion binding"/>
    <property type="evidence" value="ECO:0007669"/>
    <property type="project" value="UniProtKB-KW"/>
</dbReference>
<evidence type="ECO:0000259" key="8">
    <source>
        <dbReference type="Pfam" id="PF14908"/>
    </source>
</evidence>
<evidence type="ECO:0000256" key="3">
    <source>
        <dbReference type="ARBA" id="ARBA00022679"/>
    </source>
</evidence>
<gene>
    <name evidence="9" type="ORF">Ctob_009674</name>
</gene>
<name>A0A0M0JN40_9EUKA</name>
<feature type="coiled-coil region" evidence="7">
    <location>
        <begin position="284"/>
        <end position="311"/>
    </location>
</feature>
<keyword evidence="4" id="KW-0479">Metal-binding</keyword>
<keyword evidence="6" id="KW-0414">Isoprene biosynthesis</keyword>
<dbReference type="Gene3D" id="1.10.600.10">
    <property type="entry name" value="Farnesyl Diphosphate Synthase"/>
    <property type="match status" value="1"/>
</dbReference>
<evidence type="ECO:0000256" key="7">
    <source>
        <dbReference type="SAM" id="Coils"/>
    </source>
</evidence>
<dbReference type="Pfam" id="PF14908">
    <property type="entry name" value="HU-CCDC81_euk_1"/>
    <property type="match status" value="1"/>
</dbReference>
<dbReference type="Pfam" id="PF00348">
    <property type="entry name" value="polyprenyl_synt"/>
    <property type="match status" value="1"/>
</dbReference>
<comment type="caution">
    <text evidence="9">The sequence shown here is derived from an EMBL/GenBank/DDBJ whole genome shotgun (WGS) entry which is preliminary data.</text>
</comment>
<dbReference type="PANTHER" id="PTHR12001:SF69">
    <property type="entry name" value="ALL TRANS-POLYPRENYL-DIPHOSPHATE SYNTHASE PDSS1"/>
    <property type="match status" value="1"/>
</dbReference>
<organism evidence="9 10">
    <name type="scientific">Chrysochromulina tobinii</name>
    <dbReference type="NCBI Taxonomy" id="1460289"/>
    <lineage>
        <taxon>Eukaryota</taxon>
        <taxon>Haptista</taxon>
        <taxon>Haptophyta</taxon>
        <taxon>Prymnesiophyceae</taxon>
        <taxon>Prymnesiales</taxon>
        <taxon>Chrysochromulinaceae</taxon>
        <taxon>Chrysochromulina</taxon>
    </lineage>
</organism>
<dbReference type="GO" id="GO:0008299">
    <property type="term" value="P:isoprenoid biosynthetic process"/>
    <property type="evidence" value="ECO:0007669"/>
    <property type="project" value="UniProtKB-KW"/>
</dbReference>
<keyword evidence="5" id="KW-0460">Magnesium</keyword>
<dbReference type="InterPro" id="IPR008949">
    <property type="entry name" value="Isoprenoid_synthase_dom_sf"/>
</dbReference>
<dbReference type="AlphaFoldDB" id="A0A0M0JN40"/>
<dbReference type="OrthoDB" id="9927103at2759"/>
<keyword evidence="10" id="KW-1185">Reference proteome</keyword>
<comment type="cofactor">
    <cofactor evidence="1">
        <name>Mg(2+)</name>
        <dbReference type="ChEBI" id="CHEBI:18420"/>
    </cofactor>
</comment>
<reference evidence="10" key="1">
    <citation type="journal article" date="2015" name="PLoS Genet.">
        <title>Genome Sequence and Transcriptome Analyses of Chrysochromulina tobin: Metabolic Tools for Enhanced Algal Fitness in the Prominent Order Prymnesiales (Haptophyceae).</title>
        <authorList>
            <person name="Hovde B.T."/>
            <person name="Deodato C.R."/>
            <person name="Hunsperger H.M."/>
            <person name="Ryken S.A."/>
            <person name="Yost W."/>
            <person name="Jha R.K."/>
            <person name="Patterson J."/>
            <person name="Monnat R.J. Jr."/>
            <person name="Barlow S.B."/>
            <person name="Starkenburg S.R."/>
            <person name="Cattolico R.A."/>
        </authorList>
    </citation>
    <scope>NUCLEOTIDE SEQUENCE</scope>
    <source>
        <strain evidence="10">CCMP291</strain>
    </source>
</reference>
<feature type="domain" description="CCDC81 HU" evidence="8">
    <location>
        <begin position="18"/>
        <end position="77"/>
    </location>
</feature>
<dbReference type="GO" id="GO:0006744">
    <property type="term" value="P:ubiquinone biosynthetic process"/>
    <property type="evidence" value="ECO:0007669"/>
    <property type="project" value="TreeGrafter"/>
</dbReference>
<evidence type="ECO:0000256" key="1">
    <source>
        <dbReference type="ARBA" id="ARBA00001946"/>
    </source>
</evidence>
<dbReference type="PANTHER" id="PTHR12001">
    <property type="entry name" value="GERANYLGERANYL PYROPHOSPHATE SYNTHASE"/>
    <property type="match status" value="1"/>
</dbReference>
<evidence type="ECO:0000256" key="4">
    <source>
        <dbReference type="ARBA" id="ARBA00022723"/>
    </source>
</evidence>
<dbReference type="EMBL" id="JWZX01002638">
    <property type="protein sequence ID" value="KOO27976.1"/>
    <property type="molecule type" value="Genomic_DNA"/>
</dbReference>
<dbReference type="InterPro" id="IPR028034">
    <property type="entry name" value="HU-CCDC81"/>
</dbReference>
<evidence type="ECO:0000256" key="6">
    <source>
        <dbReference type="ARBA" id="ARBA00023229"/>
    </source>
</evidence>
<dbReference type="GO" id="GO:0004659">
    <property type="term" value="F:prenyltransferase activity"/>
    <property type="evidence" value="ECO:0007669"/>
    <property type="project" value="InterPro"/>
</dbReference>